<dbReference type="KEGG" id="msaa:QYS49_35985"/>
<dbReference type="EMBL" id="CP129971">
    <property type="protein sequence ID" value="WMN10788.1"/>
    <property type="molecule type" value="Genomic_DNA"/>
</dbReference>
<name>A0AA51RBR5_9BACT</name>
<evidence type="ECO:0000313" key="3">
    <source>
        <dbReference type="Proteomes" id="UP001230496"/>
    </source>
</evidence>
<gene>
    <name evidence="2" type="ORF">QYS49_35985</name>
</gene>
<dbReference type="Proteomes" id="UP001230496">
    <property type="component" value="Chromosome"/>
</dbReference>
<evidence type="ECO:0000256" key="1">
    <source>
        <dbReference type="SAM" id="SignalP"/>
    </source>
</evidence>
<dbReference type="InterPro" id="IPR018736">
    <property type="entry name" value="DUF2279_periplasmic_lipo"/>
</dbReference>
<dbReference type="Pfam" id="PF10043">
    <property type="entry name" value="DUF2279"/>
    <property type="match status" value="1"/>
</dbReference>
<dbReference type="AlphaFoldDB" id="A0AA51RBR5"/>
<keyword evidence="3" id="KW-1185">Reference proteome</keyword>
<reference evidence="2 3" key="1">
    <citation type="submission" date="2023-08" db="EMBL/GenBank/DDBJ databases">
        <title>Comparative genomics and taxonomic characterization of three novel marine species of genus Marivirga.</title>
        <authorList>
            <person name="Muhammad N."/>
            <person name="Kim S.-G."/>
        </authorList>
    </citation>
    <scope>NUCLEOTIDE SEQUENCE [LARGE SCALE GENOMIC DNA]</scope>
    <source>
        <strain evidence="2 3">BDSF4-3</strain>
    </source>
</reference>
<dbReference type="RefSeq" id="WP_308347236.1">
    <property type="nucleotide sequence ID" value="NZ_CP129971.1"/>
</dbReference>
<proteinExistence type="predicted"/>
<evidence type="ECO:0000313" key="2">
    <source>
        <dbReference type="EMBL" id="WMN10788.1"/>
    </source>
</evidence>
<protein>
    <submittedName>
        <fullName evidence="2">DUF2279 domain-containing protein</fullName>
    </submittedName>
</protein>
<feature type="signal peptide" evidence="1">
    <location>
        <begin position="1"/>
        <end position="20"/>
    </location>
</feature>
<organism evidence="2 3">
    <name type="scientific">Marivirga salinarum</name>
    <dbReference type="NCBI Taxonomy" id="3059078"/>
    <lineage>
        <taxon>Bacteria</taxon>
        <taxon>Pseudomonadati</taxon>
        <taxon>Bacteroidota</taxon>
        <taxon>Cytophagia</taxon>
        <taxon>Cytophagales</taxon>
        <taxon>Marivirgaceae</taxon>
        <taxon>Marivirga</taxon>
    </lineage>
</organism>
<sequence>MRILLLAFSVIVLFQNSVHAQIQKDSIDKKQLRNIILAESVLYTGGMTGLGLLWYKDGESQPFQFFNDNKQWLQMDKLGHVYTAYHLTDINYQLLRSTGIDPQKAMLYSSISSTAMMLPIEIFDGFSKSYGASWGDALANTIGAFLPYQQFLFDQNYIYPKFSFSPSPYANLRPNTLGNNYIEQLIKDYNGQTYWLSTDFNIFSKNNRFPNWMQFSIGYSGNQMVYGSPQDNMENGYTTNRQWLMSMDLNLSKIEIERKWIKIMFNLINKVKIPFPAIEWNGKDVVLHPLYF</sequence>
<feature type="chain" id="PRO_5041325240" evidence="1">
    <location>
        <begin position="21"/>
        <end position="292"/>
    </location>
</feature>
<accession>A0AA51RBR5</accession>
<keyword evidence="1" id="KW-0732">Signal</keyword>